<evidence type="ECO:0000313" key="2">
    <source>
        <dbReference type="EMBL" id="KAJ7349132.1"/>
    </source>
</evidence>
<feature type="chain" id="PRO_5042177537" description="Secreted protein" evidence="1">
    <location>
        <begin position="26"/>
        <end position="72"/>
    </location>
</feature>
<gene>
    <name evidence="2" type="ORF">DFH08DRAFT_864515</name>
</gene>
<feature type="signal peptide" evidence="1">
    <location>
        <begin position="1"/>
        <end position="25"/>
    </location>
</feature>
<dbReference type="AlphaFoldDB" id="A0AAD7A436"/>
<evidence type="ECO:0008006" key="4">
    <source>
        <dbReference type="Google" id="ProtNLM"/>
    </source>
</evidence>
<protein>
    <recommendedName>
        <fullName evidence="4">Secreted protein</fullName>
    </recommendedName>
</protein>
<sequence>MHPCMIRTILFLLLWARFLFVLSYACPSSSLQRTTHPYLHTFLVHHTYNQYTTNTTHANNIQPVGNTNRVLF</sequence>
<reference evidence="2" key="1">
    <citation type="submission" date="2023-03" db="EMBL/GenBank/DDBJ databases">
        <title>Massive genome expansion in bonnet fungi (Mycena s.s.) driven by repeated elements and novel gene families across ecological guilds.</title>
        <authorList>
            <consortium name="Lawrence Berkeley National Laboratory"/>
            <person name="Harder C.B."/>
            <person name="Miyauchi S."/>
            <person name="Viragh M."/>
            <person name="Kuo A."/>
            <person name="Thoen E."/>
            <person name="Andreopoulos B."/>
            <person name="Lu D."/>
            <person name="Skrede I."/>
            <person name="Drula E."/>
            <person name="Henrissat B."/>
            <person name="Morin E."/>
            <person name="Kohler A."/>
            <person name="Barry K."/>
            <person name="LaButti K."/>
            <person name="Morin E."/>
            <person name="Salamov A."/>
            <person name="Lipzen A."/>
            <person name="Mereny Z."/>
            <person name="Hegedus B."/>
            <person name="Baldrian P."/>
            <person name="Stursova M."/>
            <person name="Weitz H."/>
            <person name="Taylor A."/>
            <person name="Grigoriev I.V."/>
            <person name="Nagy L.G."/>
            <person name="Martin F."/>
            <person name="Kauserud H."/>
        </authorList>
    </citation>
    <scope>NUCLEOTIDE SEQUENCE</scope>
    <source>
        <strain evidence="2">CBHHK002</strain>
    </source>
</reference>
<dbReference type="EMBL" id="JARIHO010000016">
    <property type="protein sequence ID" value="KAJ7349132.1"/>
    <property type="molecule type" value="Genomic_DNA"/>
</dbReference>
<evidence type="ECO:0000313" key="3">
    <source>
        <dbReference type="Proteomes" id="UP001218218"/>
    </source>
</evidence>
<proteinExistence type="predicted"/>
<accession>A0AAD7A436</accession>
<evidence type="ECO:0000256" key="1">
    <source>
        <dbReference type="SAM" id="SignalP"/>
    </source>
</evidence>
<comment type="caution">
    <text evidence="2">The sequence shown here is derived from an EMBL/GenBank/DDBJ whole genome shotgun (WGS) entry which is preliminary data.</text>
</comment>
<keyword evidence="1" id="KW-0732">Signal</keyword>
<keyword evidence="3" id="KW-1185">Reference proteome</keyword>
<dbReference type="Proteomes" id="UP001218218">
    <property type="component" value="Unassembled WGS sequence"/>
</dbReference>
<name>A0AAD7A436_9AGAR</name>
<organism evidence="2 3">
    <name type="scientific">Mycena albidolilacea</name>
    <dbReference type="NCBI Taxonomy" id="1033008"/>
    <lineage>
        <taxon>Eukaryota</taxon>
        <taxon>Fungi</taxon>
        <taxon>Dikarya</taxon>
        <taxon>Basidiomycota</taxon>
        <taxon>Agaricomycotina</taxon>
        <taxon>Agaricomycetes</taxon>
        <taxon>Agaricomycetidae</taxon>
        <taxon>Agaricales</taxon>
        <taxon>Marasmiineae</taxon>
        <taxon>Mycenaceae</taxon>
        <taxon>Mycena</taxon>
    </lineage>
</organism>